<organism evidence="3 4">
    <name type="scientific">Dethiosulfatarculus sandiegensis</name>
    <dbReference type="NCBI Taxonomy" id="1429043"/>
    <lineage>
        <taxon>Bacteria</taxon>
        <taxon>Pseudomonadati</taxon>
        <taxon>Thermodesulfobacteriota</taxon>
        <taxon>Desulfarculia</taxon>
        <taxon>Desulfarculales</taxon>
        <taxon>Desulfarculaceae</taxon>
        <taxon>Dethiosulfatarculus</taxon>
    </lineage>
</organism>
<protein>
    <recommendedName>
        <fullName evidence="2">PilZ domain-containing protein</fullName>
    </recommendedName>
</protein>
<keyword evidence="4" id="KW-1185">Reference proteome</keyword>
<dbReference type="RefSeq" id="WP_044346103.1">
    <property type="nucleotide sequence ID" value="NZ_AZAC01000001.1"/>
</dbReference>
<dbReference type="EMBL" id="AZAC01000001">
    <property type="protein sequence ID" value="KIX16048.1"/>
    <property type="molecule type" value="Genomic_DNA"/>
</dbReference>
<sequence>MRLAELPRGVSRRQKRRENQAAAPRGLASSQELSRPQTIKPVKLDPQEIRLSEVALPPNEFNLVEDHLRELPTQESLLHTCIRPMRQAEMVLLRKGWEENPEVRPSLIHDIDNENILHLAQTSPPVLRSDIGREAEISFLARYMDVPGGRWLRVGYKTQILDVILGYRLNETTTENVVTVKAPSELTPVTLRLAYRITPPEDLDMRLVLWPEKTPLGLMDLSAGGLKFYHDIMLSFSKHQLLNLALLSGVQKLVLEARVVRSEDVRDIKGKLKGATSVTFTQSDETASQQYIRFLTEVYRHLLARRSGLGKK</sequence>
<name>A0A0D2I0R0_9BACT</name>
<feature type="compositionally biased region" description="Polar residues" evidence="1">
    <location>
        <begin position="28"/>
        <end position="37"/>
    </location>
</feature>
<dbReference type="Pfam" id="PF07238">
    <property type="entry name" value="PilZ"/>
    <property type="match status" value="1"/>
</dbReference>
<evidence type="ECO:0000256" key="1">
    <source>
        <dbReference type="SAM" id="MobiDB-lite"/>
    </source>
</evidence>
<dbReference type="AlphaFoldDB" id="A0A0D2I0R0"/>
<feature type="region of interest" description="Disordered" evidence="1">
    <location>
        <begin position="1"/>
        <end position="40"/>
    </location>
</feature>
<comment type="caution">
    <text evidence="3">The sequence shown here is derived from an EMBL/GenBank/DDBJ whole genome shotgun (WGS) entry which is preliminary data.</text>
</comment>
<gene>
    <name evidence="3" type="ORF">X474_00580</name>
</gene>
<accession>A0A0D2I0R0</accession>
<proteinExistence type="predicted"/>
<evidence type="ECO:0000313" key="3">
    <source>
        <dbReference type="EMBL" id="KIX16048.1"/>
    </source>
</evidence>
<dbReference type="OrthoDB" id="5504768at2"/>
<evidence type="ECO:0000313" key="4">
    <source>
        <dbReference type="Proteomes" id="UP000032233"/>
    </source>
</evidence>
<feature type="domain" description="PilZ" evidence="2">
    <location>
        <begin position="217"/>
        <end position="296"/>
    </location>
</feature>
<dbReference type="InParanoid" id="A0A0D2I0R0"/>
<dbReference type="GO" id="GO:0035438">
    <property type="term" value="F:cyclic-di-GMP binding"/>
    <property type="evidence" value="ECO:0007669"/>
    <property type="project" value="InterPro"/>
</dbReference>
<reference evidence="3 4" key="1">
    <citation type="submission" date="2013-11" db="EMBL/GenBank/DDBJ databases">
        <title>Metagenomic analysis of a methanogenic consortium involved in long chain n-alkane degradation.</title>
        <authorList>
            <person name="Davidova I.A."/>
            <person name="Callaghan A.V."/>
            <person name="Wawrik B."/>
            <person name="Pruitt S."/>
            <person name="Marks C."/>
            <person name="Duncan K.E."/>
            <person name="Suflita J.M."/>
        </authorList>
    </citation>
    <scope>NUCLEOTIDE SEQUENCE [LARGE SCALE GENOMIC DNA]</scope>
    <source>
        <strain evidence="3 4">SPR</strain>
    </source>
</reference>
<dbReference type="InterPro" id="IPR009875">
    <property type="entry name" value="PilZ_domain"/>
</dbReference>
<dbReference type="Proteomes" id="UP000032233">
    <property type="component" value="Unassembled WGS sequence"/>
</dbReference>
<evidence type="ECO:0000259" key="2">
    <source>
        <dbReference type="Pfam" id="PF07238"/>
    </source>
</evidence>